<dbReference type="Proteomes" id="UP000197361">
    <property type="component" value="Unassembled WGS sequence"/>
</dbReference>
<dbReference type="Gene3D" id="3.40.50.2300">
    <property type="match status" value="1"/>
</dbReference>
<organism evidence="4 5">
    <name type="scientific">Sphingopyxis bauzanensis</name>
    <dbReference type="NCBI Taxonomy" id="651663"/>
    <lineage>
        <taxon>Bacteria</taxon>
        <taxon>Pseudomonadati</taxon>
        <taxon>Pseudomonadota</taxon>
        <taxon>Alphaproteobacteria</taxon>
        <taxon>Sphingomonadales</taxon>
        <taxon>Sphingomonadaceae</taxon>
        <taxon>Sphingopyxis</taxon>
    </lineage>
</organism>
<proteinExistence type="predicted"/>
<evidence type="ECO:0000313" key="4">
    <source>
        <dbReference type="EMBL" id="OWQ98894.1"/>
    </source>
</evidence>
<dbReference type="SMART" id="SM00448">
    <property type="entry name" value="REC"/>
    <property type="match status" value="1"/>
</dbReference>
<dbReference type="PROSITE" id="PS50110">
    <property type="entry name" value="RESPONSE_REGULATORY"/>
    <property type="match status" value="1"/>
</dbReference>
<comment type="caution">
    <text evidence="4">The sequence shown here is derived from an EMBL/GenBank/DDBJ whole genome shotgun (WGS) entry which is preliminary data.</text>
</comment>
<evidence type="ECO:0000259" key="3">
    <source>
        <dbReference type="PROSITE" id="PS50930"/>
    </source>
</evidence>
<reference evidence="4 5" key="1">
    <citation type="journal article" date="2010" name="Int. J. Syst. Evol. Microbiol.">
        <title>Sphingopyxis bauzanensis sp. nov., a psychrophilic bacterium isolated from soil.</title>
        <authorList>
            <person name="Zhang D.C."/>
            <person name="Liu H.C."/>
            <person name="Xin Y.H."/>
            <person name="Zhou Y.G."/>
            <person name="Schinner F."/>
            <person name="Margesin R."/>
        </authorList>
    </citation>
    <scope>NUCLEOTIDE SEQUENCE [LARGE SCALE GENOMIC DNA]</scope>
    <source>
        <strain evidence="4 5">DSM 22271</strain>
    </source>
</reference>
<dbReference type="InterPro" id="IPR011006">
    <property type="entry name" value="CheY-like_superfamily"/>
</dbReference>
<dbReference type="EMBL" id="NISK01000001">
    <property type="protein sequence ID" value="OWQ98894.1"/>
    <property type="molecule type" value="Genomic_DNA"/>
</dbReference>
<dbReference type="InterPro" id="IPR046947">
    <property type="entry name" value="LytR-like"/>
</dbReference>
<evidence type="ECO:0000259" key="2">
    <source>
        <dbReference type="PROSITE" id="PS50110"/>
    </source>
</evidence>
<dbReference type="InterPro" id="IPR001789">
    <property type="entry name" value="Sig_transdc_resp-reg_receiver"/>
</dbReference>
<dbReference type="Pfam" id="PF00072">
    <property type="entry name" value="Response_reg"/>
    <property type="match status" value="1"/>
</dbReference>
<dbReference type="OrthoDB" id="9786101at2"/>
<keyword evidence="5" id="KW-1185">Reference proteome</keyword>
<evidence type="ECO:0000256" key="1">
    <source>
        <dbReference type="PROSITE-ProRule" id="PRU00169"/>
    </source>
</evidence>
<dbReference type="SUPFAM" id="SSF52172">
    <property type="entry name" value="CheY-like"/>
    <property type="match status" value="1"/>
</dbReference>
<dbReference type="Pfam" id="PF04397">
    <property type="entry name" value="LytTR"/>
    <property type="match status" value="1"/>
</dbReference>
<keyword evidence="4" id="KW-0238">DNA-binding</keyword>
<evidence type="ECO:0000313" key="5">
    <source>
        <dbReference type="Proteomes" id="UP000197361"/>
    </source>
</evidence>
<dbReference type="GO" id="GO:0000156">
    <property type="term" value="F:phosphorelay response regulator activity"/>
    <property type="evidence" value="ECO:0007669"/>
    <property type="project" value="InterPro"/>
</dbReference>
<dbReference type="InterPro" id="IPR007492">
    <property type="entry name" value="LytTR_DNA-bd_dom"/>
</dbReference>
<protein>
    <submittedName>
        <fullName evidence="4">DNA-binding response regulator</fullName>
    </submittedName>
</protein>
<accession>A0A246K053</accession>
<dbReference type="AlphaFoldDB" id="A0A246K053"/>
<feature type="domain" description="Response regulatory" evidence="2">
    <location>
        <begin position="6"/>
        <end position="118"/>
    </location>
</feature>
<dbReference type="PROSITE" id="PS50930">
    <property type="entry name" value="HTH_LYTTR"/>
    <property type="match status" value="1"/>
</dbReference>
<keyword evidence="1" id="KW-0597">Phosphoprotein</keyword>
<dbReference type="SMART" id="SM00850">
    <property type="entry name" value="LytTR"/>
    <property type="match status" value="1"/>
</dbReference>
<dbReference type="RefSeq" id="WP_088439445.1">
    <property type="nucleotide sequence ID" value="NZ_BMMC01000024.1"/>
</dbReference>
<feature type="modified residue" description="4-aspartylphosphate" evidence="1">
    <location>
        <position position="57"/>
    </location>
</feature>
<gene>
    <name evidence="4" type="ORF">CDQ92_01500</name>
</gene>
<dbReference type="GO" id="GO:0003677">
    <property type="term" value="F:DNA binding"/>
    <property type="evidence" value="ECO:0007669"/>
    <property type="project" value="UniProtKB-KW"/>
</dbReference>
<sequence length="260" mass="29075">MLSRLVTLVVDDEPLARRRPVRLAQQLPWVGEVGEAGNVAQAIEWLAASPCHIILLDIRMPGGSGFDLLRLLPDPAPAVIFVTAFSDQALRAFDAQAVDYVTKPIEAGRFRTAMERARGVVEQAQSADRIRELEEVVANLRATGPETRQQMGEFWVRAGGEYVRIKPESISHVSAERDYVRIHADGQGYLYNENLATLERQLAPQQFLRIHRSTMVRIDAVERVKGGQFHSLIAVLNDGTELRVGRTYTAAIRARLARRD</sequence>
<dbReference type="Gene3D" id="2.40.50.1020">
    <property type="entry name" value="LytTr DNA-binding domain"/>
    <property type="match status" value="1"/>
</dbReference>
<dbReference type="PANTHER" id="PTHR37299:SF1">
    <property type="entry name" value="STAGE 0 SPORULATION PROTEIN A HOMOLOG"/>
    <property type="match status" value="1"/>
</dbReference>
<feature type="domain" description="HTH LytTR-type" evidence="3">
    <location>
        <begin position="154"/>
        <end position="258"/>
    </location>
</feature>
<dbReference type="PANTHER" id="PTHR37299">
    <property type="entry name" value="TRANSCRIPTIONAL REGULATOR-RELATED"/>
    <property type="match status" value="1"/>
</dbReference>
<name>A0A246K053_9SPHN</name>